<dbReference type="EMBL" id="CP045350">
    <property type="protein sequence ID" value="QFT25685.1"/>
    <property type="molecule type" value="Genomic_DNA"/>
</dbReference>
<dbReference type="KEGG" id="vaq:FIV01_04515"/>
<organism evidence="1 2">
    <name type="scientific">Vibrio aquimaris</name>
    <dbReference type="NCBI Taxonomy" id="2587862"/>
    <lineage>
        <taxon>Bacteria</taxon>
        <taxon>Pseudomonadati</taxon>
        <taxon>Pseudomonadota</taxon>
        <taxon>Gammaproteobacteria</taxon>
        <taxon>Vibrionales</taxon>
        <taxon>Vibrionaceae</taxon>
        <taxon>Vibrio</taxon>
    </lineage>
</organism>
<sequence length="34" mass="3701">MTKEAFDRVYDSFTKLAVNLDTGVLGGCLVHAQT</sequence>
<gene>
    <name evidence="1" type="ORF">FIV01_04515</name>
</gene>
<evidence type="ECO:0000313" key="1">
    <source>
        <dbReference type="EMBL" id="QFT25685.1"/>
    </source>
</evidence>
<keyword evidence="2" id="KW-1185">Reference proteome</keyword>
<dbReference type="AlphaFoldDB" id="A0A5P9CHG5"/>
<proteinExistence type="predicted"/>
<accession>A0A5P9CHG5</accession>
<name>A0A5P9CHG5_9VIBR</name>
<dbReference type="Proteomes" id="UP000326936">
    <property type="component" value="Chromosome"/>
</dbReference>
<protein>
    <submittedName>
        <fullName evidence="1">Uncharacterized protein</fullName>
    </submittedName>
</protein>
<evidence type="ECO:0000313" key="2">
    <source>
        <dbReference type="Proteomes" id="UP000326936"/>
    </source>
</evidence>
<reference evidence="1 2" key="1">
    <citation type="submission" date="2019-10" db="EMBL/GenBank/DDBJ databases">
        <title>Complete genome sequence of Vibrio sp. strain THAF100, isolated from non-filtered water from the water column of tank 6 of a marine aquarium containing stony-coral fragments. Water maintained at 26 degree C.</title>
        <authorList>
            <person name="Ruckert C."/>
            <person name="Franco A."/>
            <person name="Kalinowski J."/>
            <person name="Glaeser S."/>
        </authorList>
    </citation>
    <scope>NUCLEOTIDE SEQUENCE [LARGE SCALE GENOMIC DNA]</scope>
    <source>
        <strain evidence="1 2">THAF100</strain>
    </source>
</reference>